<dbReference type="InterPro" id="IPR013618">
    <property type="entry name" value="TMTC_DUF1736"/>
</dbReference>
<evidence type="ECO:0000259" key="5">
    <source>
        <dbReference type="Pfam" id="PF08409"/>
    </source>
</evidence>
<keyword evidence="4" id="KW-0812">Transmembrane</keyword>
<dbReference type="Pfam" id="PF08409">
    <property type="entry name" value="TMTC_DUF1736"/>
    <property type="match status" value="1"/>
</dbReference>
<evidence type="ECO:0000256" key="4">
    <source>
        <dbReference type="SAM" id="Phobius"/>
    </source>
</evidence>
<evidence type="ECO:0000313" key="7">
    <source>
        <dbReference type="Proteomes" id="UP001209570"/>
    </source>
</evidence>
<evidence type="ECO:0000256" key="3">
    <source>
        <dbReference type="ARBA" id="ARBA00023136"/>
    </source>
</evidence>
<dbReference type="EMBL" id="JAKCXM010000963">
    <property type="protein sequence ID" value="KAJ0391563.1"/>
    <property type="molecule type" value="Genomic_DNA"/>
</dbReference>
<dbReference type="GO" id="GO:0005783">
    <property type="term" value="C:endoplasmic reticulum"/>
    <property type="evidence" value="ECO:0007669"/>
    <property type="project" value="TreeGrafter"/>
</dbReference>
<name>A0AAD5LSP0_PYTIN</name>
<dbReference type="PANTHER" id="PTHR44227">
    <property type="match status" value="1"/>
</dbReference>
<comment type="caution">
    <text evidence="6">The sequence shown here is derived from an EMBL/GenBank/DDBJ whole genome shotgun (WGS) entry which is preliminary data.</text>
</comment>
<keyword evidence="1" id="KW-0677">Repeat</keyword>
<dbReference type="GO" id="GO:0035269">
    <property type="term" value="P:protein O-linked glycosylation via mannose"/>
    <property type="evidence" value="ECO:0007669"/>
    <property type="project" value="TreeGrafter"/>
</dbReference>
<gene>
    <name evidence="6" type="ORF">P43SY_010530</name>
</gene>
<keyword evidence="4" id="KW-1133">Transmembrane helix</keyword>
<organism evidence="6 7">
    <name type="scientific">Pythium insidiosum</name>
    <name type="common">Pythiosis disease agent</name>
    <dbReference type="NCBI Taxonomy" id="114742"/>
    <lineage>
        <taxon>Eukaryota</taxon>
        <taxon>Sar</taxon>
        <taxon>Stramenopiles</taxon>
        <taxon>Oomycota</taxon>
        <taxon>Peronosporomycetes</taxon>
        <taxon>Pythiales</taxon>
        <taxon>Pythiaceae</taxon>
        <taxon>Pythium</taxon>
    </lineage>
</organism>
<sequence length="248" mass="27441">MVAAAVSKLFRNDWWHGQDPHGYHLVNVAVHALCAVLAYLVALTIDRQYATAARRPTRTKEDAWGPRVAALLFGVHPIHCDAVASVVGRADLLCTAFALAGFLAYTQAVDSTTILSAAVLRTAAAARLGLVVLSTLSLAVARVRLNGEQCVMHWPLLSNHMFSGARRSVRAMAYAHIHAWYLWKLLWPSWLSFDYGFNTMSTVPTSQLNSQYRVLRRVERRCVSGEVQLRDPVANKSSQPDAEMLTTL</sequence>
<evidence type="ECO:0000256" key="1">
    <source>
        <dbReference type="ARBA" id="ARBA00022737"/>
    </source>
</evidence>
<evidence type="ECO:0000313" key="6">
    <source>
        <dbReference type="EMBL" id="KAJ0391563.1"/>
    </source>
</evidence>
<dbReference type="AlphaFoldDB" id="A0AAD5LSP0"/>
<dbReference type="PANTHER" id="PTHR44227:SF3">
    <property type="entry name" value="PROTEIN O-MANNOSYL-TRANSFERASE TMTC4"/>
    <property type="match status" value="1"/>
</dbReference>
<keyword evidence="7" id="KW-1185">Reference proteome</keyword>
<evidence type="ECO:0000256" key="2">
    <source>
        <dbReference type="ARBA" id="ARBA00022803"/>
    </source>
</evidence>
<keyword evidence="2" id="KW-0802">TPR repeat</keyword>
<feature type="domain" description="DUF1736" evidence="5">
    <location>
        <begin position="168"/>
        <end position="204"/>
    </location>
</feature>
<proteinExistence type="predicted"/>
<accession>A0AAD5LSP0</accession>
<dbReference type="InterPro" id="IPR052346">
    <property type="entry name" value="O-mannosyl-transferase_TMTC"/>
</dbReference>
<protein>
    <recommendedName>
        <fullName evidence="5">DUF1736 domain-containing protein</fullName>
    </recommendedName>
</protein>
<dbReference type="GO" id="GO:0000030">
    <property type="term" value="F:mannosyltransferase activity"/>
    <property type="evidence" value="ECO:0007669"/>
    <property type="project" value="TreeGrafter"/>
</dbReference>
<feature type="transmembrane region" description="Helical" evidence="4">
    <location>
        <begin position="23"/>
        <end position="45"/>
    </location>
</feature>
<reference evidence="6" key="1">
    <citation type="submission" date="2021-12" db="EMBL/GenBank/DDBJ databases">
        <title>Prjna785345.</title>
        <authorList>
            <person name="Rujirawat T."/>
            <person name="Krajaejun T."/>
        </authorList>
    </citation>
    <scope>NUCLEOTIDE SEQUENCE</scope>
    <source>
        <strain evidence="6">Pi057C3</strain>
    </source>
</reference>
<dbReference type="GO" id="GO:0030968">
    <property type="term" value="P:endoplasmic reticulum unfolded protein response"/>
    <property type="evidence" value="ECO:0007669"/>
    <property type="project" value="TreeGrafter"/>
</dbReference>
<keyword evidence="3 4" id="KW-0472">Membrane</keyword>
<dbReference type="Proteomes" id="UP001209570">
    <property type="component" value="Unassembled WGS sequence"/>
</dbReference>